<proteinExistence type="predicted"/>
<feature type="domain" description="Nudix hydrolase" evidence="3">
    <location>
        <begin position="21"/>
        <end position="155"/>
    </location>
</feature>
<dbReference type="STRING" id="1114972.FD35_GL000890"/>
<gene>
    <name evidence="4" type="ORF">FD35_GL000890</name>
</gene>
<reference evidence="4 5" key="1">
    <citation type="journal article" date="2015" name="Genome Announc.">
        <title>Expanding the biotechnology potential of lactobacilli through comparative genomics of 213 strains and associated genera.</title>
        <authorList>
            <person name="Sun Z."/>
            <person name="Harris H.M."/>
            <person name="McCann A."/>
            <person name="Guo C."/>
            <person name="Argimon S."/>
            <person name="Zhang W."/>
            <person name="Yang X."/>
            <person name="Jeffery I.B."/>
            <person name="Cooney J.C."/>
            <person name="Kagawa T.F."/>
            <person name="Liu W."/>
            <person name="Song Y."/>
            <person name="Salvetti E."/>
            <person name="Wrobel A."/>
            <person name="Rasinkangas P."/>
            <person name="Parkhill J."/>
            <person name="Rea M.C."/>
            <person name="O'Sullivan O."/>
            <person name="Ritari J."/>
            <person name="Douillard F.P."/>
            <person name="Paul Ross R."/>
            <person name="Yang R."/>
            <person name="Briner A.E."/>
            <person name="Felis G.E."/>
            <person name="de Vos W.M."/>
            <person name="Barrangou R."/>
            <person name="Klaenhammer T.R."/>
            <person name="Caufield P.W."/>
            <person name="Cui Y."/>
            <person name="Zhang H."/>
            <person name="O'Toole P.W."/>
        </authorList>
    </citation>
    <scope>NUCLEOTIDE SEQUENCE [LARGE SCALE GENOMIC DNA]</scope>
    <source>
        <strain evidence="4 5">DSM 15814</strain>
    </source>
</reference>
<evidence type="ECO:0000256" key="1">
    <source>
        <dbReference type="ARBA" id="ARBA00001946"/>
    </source>
</evidence>
<organism evidence="4 5">
    <name type="scientific">Furfurilactobacillus rossiae DSM 15814</name>
    <dbReference type="NCBI Taxonomy" id="1114972"/>
    <lineage>
        <taxon>Bacteria</taxon>
        <taxon>Bacillati</taxon>
        <taxon>Bacillota</taxon>
        <taxon>Bacilli</taxon>
        <taxon>Lactobacillales</taxon>
        <taxon>Lactobacillaceae</taxon>
        <taxon>Furfurilactobacillus</taxon>
    </lineage>
</organism>
<sequence>MFDMANYIKEIRSLTGHRPLILNSSTGCLLNDQQQILLQERADTGGWCLPGGYLEFGESYKEAMVREFKEDTGLSVTVNQTLGVFDKYFYTYPNGDETQIISTLFVVKEAGGRLLDQVTNETTAVRFFDLDSAPALFFKQSQDMLDCLKQWVAKQ</sequence>
<dbReference type="InterPro" id="IPR000086">
    <property type="entry name" value="NUDIX_hydrolase_dom"/>
</dbReference>
<evidence type="ECO:0000313" key="4">
    <source>
        <dbReference type="EMBL" id="KRL53783.1"/>
    </source>
</evidence>
<dbReference type="EMBL" id="AZFF01000015">
    <property type="protein sequence ID" value="KRL53783.1"/>
    <property type="molecule type" value="Genomic_DNA"/>
</dbReference>
<dbReference type="InterPro" id="IPR015797">
    <property type="entry name" value="NUDIX_hydrolase-like_dom_sf"/>
</dbReference>
<name>A0A0R1R9Z9_9LACO</name>
<dbReference type="PATRIC" id="fig|1114972.6.peg.899"/>
<dbReference type="PROSITE" id="PS51462">
    <property type="entry name" value="NUDIX"/>
    <property type="match status" value="1"/>
</dbReference>
<keyword evidence="5" id="KW-1185">Reference proteome</keyword>
<dbReference type="CDD" id="cd04677">
    <property type="entry name" value="NUDIX_Hydrolase"/>
    <property type="match status" value="1"/>
</dbReference>
<comment type="cofactor">
    <cofactor evidence="1">
        <name>Mg(2+)</name>
        <dbReference type="ChEBI" id="CHEBI:18420"/>
    </cofactor>
</comment>
<keyword evidence="2" id="KW-0378">Hydrolase</keyword>
<accession>A0A0R1R9Z9</accession>
<dbReference type="Gene3D" id="3.90.79.10">
    <property type="entry name" value="Nucleoside Triphosphate Pyrophosphohydrolase"/>
    <property type="match status" value="1"/>
</dbReference>
<dbReference type="AlphaFoldDB" id="A0A0R1R9Z9"/>
<dbReference type="PANTHER" id="PTHR43046:SF2">
    <property type="entry name" value="8-OXO-DGTP DIPHOSPHATASE-RELATED"/>
    <property type="match status" value="1"/>
</dbReference>
<dbReference type="eggNOG" id="COG1051">
    <property type="taxonomic scope" value="Bacteria"/>
</dbReference>
<dbReference type="Pfam" id="PF00293">
    <property type="entry name" value="NUDIX"/>
    <property type="match status" value="1"/>
</dbReference>
<dbReference type="InterPro" id="IPR020476">
    <property type="entry name" value="Nudix_hydrolase"/>
</dbReference>
<evidence type="ECO:0000259" key="3">
    <source>
        <dbReference type="PROSITE" id="PS51462"/>
    </source>
</evidence>
<protein>
    <submittedName>
        <fullName evidence="4">ADP-ribose pyrophosphatase</fullName>
    </submittedName>
</protein>
<dbReference type="PANTHER" id="PTHR43046">
    <property type="entry name" value="GDP-MANNOSE MANNOSYL HYDROLASE"/>
    <property type="match status" value="1"/>
</dbReference>
<evidence type="ECO:0000313" key="5">
    <source>
        <dbReference type="Proteomes" id="UP000051999"/>
    </source>
</evidence>
<dbReference type="GO" id="GO:0016787">
    <property type="term" value="F:hydrolase activity"/>
    <property type="evidence" value="ECO:0007669"/>
    <property type="project" value="UniProtKB-KW"/>
</dbReference>
<comment type="caution">
    <text evidence="4">The sequence shown here is derived from an EMBL/GenBank/DDBJ whole genome shotgun (WGS) entry which is preliminary data.</text>
</comment>
<evidence type="ECO:0000256" key="2">
    <source>
        <dbReference type="ARBA" id="ARBA00022801"/>
    </source>
</evidence>
<dbReference type="Proteomes" id="UP000051999">
    <property type="component" value="Unassembled WGS sequence"/>
</dbReference>
<dbReference type="SUPFAM" id="SSF55811">
    <property type="entry name" value="Nudix"/>
    <property type="match status" value="1"/>
</dbReference>
<dbReference type="PRINTS" id="PR00502">
    <property type="entry name" value="NUDIXFAMILY"/>
</dbReference>